<evidence type="ECO:0000313" key="3">
    <source>
        <dbReference type="Proteomes" id="UP000193083"/>
    </source>
</evidence>
<dbReference type="RefSeq" id="WP_085464541.1">
    <property type="nucleotide sequence ID" value="NZ_FXBL01000004.1"/>
</dbReference>
<reference evidence="2 3" key="1">
    <citation type="submission" date="2017-04" db="EMBL/GenBank/DDBJ databases">
        <authorList>
            <person name="Afonso C.L."/>
            <person name="Miller P.J."/>
            <person name="Scott M.A."/>
            <person name="Spackman E."/>
            <person name="Goraichik I."/>
            <person name="Dimitrov K.M."/>
            <person name="Suarez D.L."/>
            <person name="Swayne D.E."/>
        </authorList>
    </citation>
    <scope>NUCLEOTIDE SEQUENCE [LARGE SCALE GENOMIC DNA]</scope>
    <source>
        <strain evidence="2 3">B5P</strain>
    </source>
</reference>
<sequence length="178" mass="18856">MKTPLKLAAILAANLAIWPAAWAVFERPAGTGAIASPRDAGRGGGVADQPKLGEVLDFSEMSPVQAYSRPLFDKARRPWQPPAPPAEPVAEPVAEQVVEPEVQALPAPSIRLIGVSSAGVADMKALLQLDESPDPVWVLVGDVLQGWEVGKIDPGSVTIRRGQESMSFELYPEVSSGQ</sequence>
<organism evidence="2 3">
    <name type="scientific">Mesorhizobium australicum</name>
    <dbReference type="NCBI Taxonomy" id="536018"/>
    <lineage>
        <taxon>Bacteria</taxon>
        <taxon>Pseudomonadati</taxon>
        <taxon>Pseudomonadota</taxon>
        <taxon>Alphaproteobacteria</taxon>
        <taxon>Hyphomicrobiales</taxon>
        <taxon>Phyllobacteriaceae</taxon>
        <taxon>Mesorhizobium</taxon>
    </lineage>
</organism>
<dbReference type="EMBL" id="FXBL01000004">
    <property type="protein sequence ID" value="SMH41716.1"/>
    <property type="molecule type" value="Genomic_DNA"/>
</dbReference>
<proteinExistence type="predicted"/>
<gene>
    <name evidence="2" type="ORF">SAMN02982922_2615</name>
</gene>
<name>A0A1X7NU35_9HYPH</name>
<dbReference type="Proteomes" id="UP000193083">
    <property type="component" value="Unassembled WGS sequence"/>
</dbReference>
<keyword evidence="1" id="KW-0732">Signal</keyword>
<evidence type="ECO:0000313" key="2">
    <source>
        <dbReference type="EMBL" id="SMH41716.1"/>
    </source>
</evidence>
<keyword evidence="3" id="KW-1185">Reference proteome</keyword>
<evidence type="ECO:0000256" key="1">
    <source>
        <dbReference type="SAM" id="SignalP"/>
    </source>
</evidence>
<feature type="chain" id="PRO_5012733604" evidence="1">
    <location>
        <begin position="24"/>
        <end position="178"/>
    </location>
</feature>
<accession>A0A1X7NU35</accession>
<feature type="signal peptide" evidence="1">
    <location>
        <begin position="1"/>
        <end position="23"/>
    </location>
</feature>
<dbReference type="AlphaFoldDB" id="A0A1X7NU35"/>
<protein>
    <submittedName>
        <fullName evidence="2">Uncharacterized protein</fullName>
    </submittedName>
</protein>